<evidence type="ECO:0000256" key="3">
    <source>
        <dbReference type="ARBA" id="ARBA00022630"/>
    </source>
</evidence>
<dbReference type="SUPFAM" id="SSF51905">
    <property type="entry name" value="FAD/NAD(P)-binding domain"/>
    <property type="match status" value="1"/>
</dbReference>
<dbReference type="Gene3D" id="3.50.50.60">
    <property type="entry name" value="FAD/NAD(P)-binding domain"/>
    <property type="match status" value="1"/>
</dbReference>
<dbReference type="Proteomes" id="UP000559182">
    <property type="component" value="Unassembled WGS sequence"/>
</dbReference>
<dbReference type="AlphaFoldDB" id="A0A839N014"/>
<comment type="cofactor">
    <cofactor evidence="1">
        <name>FAD</name>
        <dbReference type="ChEBI" id="CHEBI:57692"/>
    </cofactor>
</comment>
<keyword evidence="3" id="KW-0285">Flavoprotein</keyword>
<evidence type="ECO:0000256" key="1">
    <source>
        <dbReference type="ARBA" id="ARBA00001974"/>
    </source>
</evidence>
<dbReference type="EMBL" id="JACHVQ010000001">
    <property type="protein sequence ID" value="MBB2891028.1"/>
    <property type="molecule type" value="Genomic_DNA"/>
</dbReference>
<keyword evidence="4" id="KW-0274">FAD</keyword>
<dbReference type="PANTHER" id="PTHR42784">
    <property type="entry name" value="PYRANOSE 2-OXIDASE"/>
    <property type="match status" value="1"/>
</dbReference>
<proteinExistence type="inferred from homology"/>
<accession>A0A839N014</accession>
<keyword evidence="8" id="KW-1185">Reference proteome</keyword>
<reference evidence="7 8" key="1">
    <citation type="submission" date="2020-08" db="EMBL/GenBank/DDBJ databases">
        <title>Sequencing the genomes of 1000 actinobacteria strains.</title>
        <authorList>
            <person name="Klenk H.-P."/>
        </authorList>
    </citation>
    <scope>NUCLEOTIDE SEQUENCE [LARGE SCALE GENOMIC DNA]</scope>
    <source>
        <strain evidence="7 8">DSM 105369</strain>
    </source>
</reference>
<feature type="domain" description="Glucose-methanol-choline oxidoreductase C-terminal" evidence="6">
    <location>
        <begin position="38"/>
        <end position="105"/>
    </location>
</feature>
<gene>
    <name evidence="7" type="ORF">FHU39_001012</name>
</gene>
<dbReference type="InterPro" id="IPR051473">
    <property type="entry name" value="P2Ox-like"/>
</dbReference>
<evidence type="ECO:0000256" key="5">
    <source>
        <dbReference type="ARBA" id="ARBA00023002"/>
    </source>
</evidence>
<protein>
    <submittedName>
        <fullName evidence="7">Choline dehydrogenase-like flavoprotein</fullName>
    </submittedName>
</protein>
<comment type="similarity">
    <text evidence="2">Belongs to the GMC oxidoreductase family.</text>
</comment>
<dbReference type="PANTHER" id="PTHR42784:SF1">
    <property type="entry name" value="PYRANOSE 2-OXIDASE"/>
    <property type="match status" value="1"/>
</dbReference>
<evidence type="ECO:0000313" key="8">
    <source>
        <dbReference type="Proteomes" id="UP000559182"/>
    </source>
</evidence>
<evidence type="ECO:0000313" key="7">
    <source>
        <dbReference type="EMBL" id="MBB2891028.1"/>
    </source>
</evidence>
<evidence type="ECO:0000259" key="6">
    <source>
        <dbReference type="Pfam" id="PF05199"/>
    </source>
</evidence>
<dbReference type="Pfam" id="PF05199">
    <property type="entry name" value="GMC_oxred_C"/>
    <property type="match status" value="1"/>
</dbReference>
<dbReference type="InterPro" id="IPR036188">
    <property type="entry name" value="FAD/NAD-bd_sf"/>
</dbReference>
<dbReference type="GO" id="GO:0016614">
    <property type="term" value="F:oxidoreductase activity, acting on CH-OH group of donors"/>
    <property type="evidence" value="ECO:0007669"/>
    <property type="project" value="InterPro"/>
</dbReference>
<sequence>MGQPVAHIHQSLHPETIKAASAHRGRAEEWLKASGAHEIWGSPLTAFWPAGQHQAGTLRMGADPRTSVVDPSGRVHGHDNLWVMDGSLHPTNGGFNPVLTIYAMALYCSRQLLGSSSPPESVD</sequence>
<keyword evidence="5" id="KW-0560">Oxidoreductase</keyword>
<name>A0A839N014_9MICO</name>
<dbReference type="InterPro" id="IPR007867">
    <property type="entry name" value="GMC_OxRtase_C"/>
</dbReference>
<evidence type="ECO:0000256" key="2">
    <source>
        <dbReference type="ARBA" id="ARBA00010790"/>
    </source>
</evidence>
<organism evidence="7 8">
    <name type="scientific">Flexivirga oryzae</name>
    <dbReference type="NCBI Taxonomy" id="1794944"/>
    <lineage>
        <taxon>Bacteria</taxon>
        <taxon>Bacillati</taxon>
        <taxon>Actinomycetota</taxon>
        <taxon>Actinomycetes</taxon>
        <taxon>Micrococcales</taxon>
        <taxon>Dermacoccaceae</taxon>
        <taxon>Flexivirga</taxon>
    </lineage>
</organism>
<evidence type="ECO:0000256" key="4">
    <source>
        <dbReference type="ARBA" id="ARBA00022827"/>
    </source>
</evidence>
<comment type="caution">
    <text evidence="7">The sequence shown here is derived from an EMBL/GenBank/DDBJ whole genome shotgun (WGS) entry which is preliminary data.</text>
</comment>